<dbReference type="RefSeq" id="XP_033533099.1">
    <property type="nucleotide sequence ID" value="XM_033683075.1"/>
</dbReference>
<sequence length="156" mass="18010">MTGSHHKVQHSTPLPIPSGQKHPERTAVTPDIRIMINDNEWVECRPEIMDYGLWSLLPKHPHYIEHQDQYCDSGSLGPFDSFRTGTACGHVLSSTIMPRAERARRKSPCCTEYYAPCRRLPVFPSMLISCDDAVFFQTFQDTEESERDSRLWWNAK</sequence>
<reference evidence="2 4" key="1">
    <citation type="submission" date="2020-01" db="EMBL/GenBank/DDBJ databases">
        <authorList>
            <consortium name="DOE Joint Genome Institute"/>
            <person name="Haridas S."/>
            <person name="Albert R."/>
            <person name="Binder M."/>
            <person name="Bloem J."/>
            <person name="Labutti K."/>
            <person name="Salamov A."/>
            <person name="Andreopoulos B."/>
            <person name="Baker S.E."/>
            <person name="Barry K."/>
            <person name="Bills G."/>
            <person name="Bluhm B.H."/>
            <person name="Cannon C."/>
            <person name="Castanera R."/>
            <person name="Culley D.E."/>
            <person name="Daum C."/>
            <person name="Ezra D."/>
            <person name="Gonzalez J.B."/>
            <person name="Henrissat B."/>
            <person name="Kuo A."/>
            <person name="Liang C."/>
            <person name="Lipzen A."/>
            <person name="Lutzoni F."/>
            <person name="Magnuson J."/>
            <person name="Mondo S."/>
            <person name="Nolan M."/>
            <person name="Ohm R."/>
            <person name="Pangilinan J."/>
            <person name="Park H.-J."/>
            <person name="Ramirez L."/>
            <person name="Alfaro M."/>
            <person name="Sun H."/>
            <person name="Tritt A."/>
            <person name="Yoshinaga Y."/>
            <person name="Zwiers L.-H."/>
            <person name="Turgeon B.G."/>
            <person name="Goodwin S.B."/>
            <person name="Spatafora J.W."/>
            <person name="Crous P.W."/>
            <person name="Grigoriev I.V."/>
        </authorList>
    </citation>
    <scope>NUCLEOTIDE SEQUENCE</scope>
    <source>
        <strain evidence="2 4">CBS 781.70</strain>
    </source>
</reference>
<reference evidence="4" key="2">
    <citation type="submission" date="2020-04" db="EMBL/GenBank/DDBJ databases">
        <authorList>
            <consortium name="NCBI Genome Project"/>
        </authorList>
    </citation>
    <scope>NUCLEOTIDE SEQUENCE</scope>
    <source>
        <strain evidence="4">CBS 781.70</strain>
    </source>
</reference>
<evidence type="ECO:0000313" key="4">
    <source>
        <dbReference type="RefSeq" id="XP_033533099.1"/>
    </source>
</evidence>
<protein>
    <submittedName>
        <fullName evidence="2 4">Uncharacterized protein</fullName>
    </submittedName>
</protein>
<dbReference type="EMBL" id="ML975161">
    <property type="protein sequence ID" value="KAF1811468.1"/>
    <property type="molecule type" value="Genomic_DNA"/>
</dbReference>
<gene>
    <name evidence="2 4" type="ORF">P152DRAFT_57069</name>
</gene>
<organism evidence="2">
    <name type="scientific">Eremomyces bilateralis CBS 781.70</name>
    <dbReference type="NCBI Taxonomy" id="1392243"/>
    <lineage>
        <taxon>Eukaryota</taxon>
        <taxon>Fungi</taxon>
        <taxon>Dikarya</taxon>
        <taxon>Ascomycota</taxon>
        <taxon>Pezizomycotina</taxon>
        <taxon>Dothideomycetes</taxon>
        <taxon>Dothideomycetes incertae sedis</taxon>
        <taxon>Eremomycetales</taxon>
        <taxon>Eremomycetaceae</taxon>
        <taxon>Eremomyces</taxon>
    </lineage>
</organism>
<dbReference type="GeneID" id="54423645"/>
<dbReference type="AlphaFoldDB" id="A0A6G1G0C2"/>
<keyword evidence="3" id="KW-1185">Reference proteome</keyword>
<evidence type="ECO:0000256" key="1">
    <source>
        <dbReference type="SAM" id="MobiDB-lite"/>
    </source>
</evidence>
<reference evidence="4" key="3">
    <citation type="submission" date="2025-04" db="UniProtKB">
        <authorList>
            <consortium name="RefSeq"/>
        </authorList>
    </citation>
    <scope>IDENTIFICATION</scope>
    <source>
        <strain evidence="4">CBS 781.70</strain>
    </source>
</reference>
<dbReference type="Proteomes" id="UP000504638">
    <property type="component" value="Unplaced"/>
</dbReference>
<accession>A0A6G1G0C2</accession>
<proteinExistence type="predicted"/>
<evidence type="ECO:0000313" key="3">
    <source>
        <dbReference type="Proteomes" id="UP000504638"/>
    </source>
</evidence>
<name>A0A6G1G0C2_9PEZI</name>
<evidence type="ECO:0000313" key="2">
    <source>
        <dbReference type="EMBL" id="KAF1811468.1"/>
    </source>
</evidence>
<feature type="region of interest" description="Disordered" evidence="1">
    <location>
        <begin position="1"/>
        <end position="29"/>
    </location>
</feature>